<gene>
    <name evidence="1" type="ORF">C427_1792</name>
</gene>
<dbReference type="Proteomes" id="UP000011864">
    <property type="component" value="Chromosome"/>
</dbReference>
<organism evidence="1 2">
    <name type="scientific">Paraglaciecola psychrophila 170</name>
    <dbReference type="NCBI Taxonomy" id="1129794"/>
    <lineage>
        <taxon>Bacteria</taxon>
        <taxon>Pseudomonadati</taxon>
        <taxon>Pseudomonadota</taxon>
        <taxon>Gammaproteobacteria</taxon>
        <taxon>Alteromonadales</taxon>
        <taxon>Alteromonadaceae</taxon>
        <taxon>Paraglaciecola</taxon>
    </lineage>
</organism>
<evidence type="ECO:0000313" key="2">
    <source>
        <dbReference type="Proteomes" id="UP000011864"/>
    </source>
</evidence>
<dbReference type="HOGENOM" id="CLU_551818_0_0_6"/>
<evidence type="ECO:0000313" key="1">
    <source>
        <dbReference type="EMBL" id="AGH43901.1"/>
    </source>
</evidence>
<dbReference type="OrthoDB" id="5751334at2"/>
<protein>
    <submittedName>
        <fullName evidence="1">Uncharacterized protein</fullName>
    </submittedName>
</protein>
<dbReference type="KEGG" id="gps:C427_1792"/>
<reference evidence="1 2" key="1">
    <citation type="journal article" date="2013" name="Genome Announc.">
        <title>Complete Genome Sequence of Glaciecola psychrophila Strain 170T.</title>
        <authorList>
            <person name="Yin J."/>
            <person name="Chen J."/>
            <person name="Liu G."/>
            <person name="Yu Y."/>
            <person name="Song L."/>
            <person name="Wang X."/>
            <person name="Qu X."/>
        </authorList>
    </citation>
    <scope>NUCLEOTIDE SEQUENCE [LARGE SCALE GENOMIC DNA]</scope>
    <source>
        <strain evidence="1 2">170</strain>
    </source>
</reference>
<dbReference type="RefSeq" id="WP_007637492.1">
    <property type="nucleotide sequence ID" value="NZ_BAES01000038.1"/>
</dbReference>
<name>K7APT7_9ALTE</name>
<keyword evidence="2" id="KW-1185">Reference proteome</keyword>
<accession>K7APT7</accession>
<dbReference type="eggNOG" id="ENOG502ZA5B">
    <property type="taxonomic scope" value="Bacteria"/>
</dbReference>
<sequence>MLEQRLEYLYKKYLVEHLSQQDLRIRRLNNAIDVCLDILSLSEGEDYESTQLKSAKFLTTLVLFSPENDKKLAELHHRLKPAYKAVLGLRLLDKLVTDDVIKNAYMMKDYDADKRYEPDTTNFECYTQAVILPIMLAAIFQDVGLQHPSLIQLLEGEEGNKDRFRLLENQERAEMLALNYQHTLDYLKNGLGCQQAGAEKEQEITAFDEAEQKRLKFQLGLVLDANSSKRGTSEIIKIPQIYSSVIFSTKRDYQRKNLPTASMLIAQLAIKKAISPEVSDVFMSIVGRFPLGFGITYIAQDQDGNELDFYEYAIVSRLNPPEPTQAICRLVTKKMMFLPYGITDVIKKSQNLHFQAARRKLIKIDPKRLAEVMEKLSHNYGVGNNKPLIPYFWEPNEYFFVQGNQNLWSSRK</sequence>
<dbReference type="PATRIC" id="fig|1129794.4.peg.1777"/>
<dbReference type="EMBL" id="CP003837">
    <property type="protein sequence ID" value="AGH43901.1"/>
    <property type="molecule type" value="Genomic_DNA"/>
</dbReference>
<proteinExistence type="predicted"/>
<dbReference type="AlphaFoldDB" id="K7APT7"/>